<evidence type="ECO:0000313" key="2">
    <source>
        <dbReference type="EMBL" id="PKZ81105.1"/>
    </source>
</evidence>
<organism evidence="2 3">
    <name type="scientific">Micrococcus luteus</name>
    <name type="common">Micrococcus lysodeikticus</name>
    <dbReference type="NCBI Taxonomy" id="1270"/>
    <lineage>
        <taxon>Bacteria</taxon>
        <taxon>Bacillati</taxon>
        <taxon>Actinomycetota</taxon>
        <taxon>Actinomycetes</taxon>
        <taxon>Micrococcales</taxon>
        <taxon>Micrococcaceae</taxon>
        <taxon>Micrococcus</taxon>
    </lineage>
</organism>
<protein>
    <recommendedName>
        <fullName evidence="4">Energy transducer TonB</fullName>
    </recommendedName>
</protein>
<evidence type="ECO:0000256" key="1">
    <source>
        <dbReference type="SAM" id="MobiDB-lite"/>
    </source>
</evidence>
<sequence>MTSTTLHSPASPRPQETAMTTLATRPRAASDRRTADTLLHGPAHSPAVLPRGEEIARRARTEQGREELRRVRSLAAVIAVACVEVETGRRALRDLSAWLSPEVLDKLTRRMELLGAVAPTGPGRRPSAAVPPRTPASAPRPVGARVCEVAPGRVEASATVLWEGRARAFALRLERRLSRWKVTSVEIG</sequence>
<dbReference type="AlphaFoldDB" id="A0AAX0VJ93"/>
<accession>A0AAX0VJ93</accession>
<feature type="region of interest" description="Disordered" evidence="1">
    <location>
        <begin position="1"/>
        <end position="55"/>
    </location>
</feature>
<name>A0AAX0VJ93_MICLU</name>
<gene>
    <name evidence="2" type="ORF">CYJ95_09385</name>
</gene>
<dbReference type="Pfam" id="PF20060">
    <property type="entry name" value="DUF6459"/>
    <property type="match status" value="1"/>
</dbReference>
<reference evidence="2 3" key="1">
    <citation type="submission" date="2017-12" db="EMBL/GenBank/DDBJ databases">
        <title>Phylogenetic diversity of female urinary microbiome.</title>
        <authorList>
            <person name="Thomas-White K."/>
            <person name="Wolfe A.J."/>
        </authorList>
    </citation>
    <scope>NUCLEOTIDE SEQUENCE [LARGE SCALE GENOMIC DNA]</scope>
    <source>
        <strain evidence="2 3">UMB0038</strain>
    </source>
</reference>
<evidence type="ECO:0008006" key="4">
    <source>
        <dbReference type="Google" id="ProtNLM"/>
    </source>
</evidence>
<evidence type="ECO:0000313" key="3">
    <source>
        <dbReference type="Proteomes" id="UP000234847"/>
    </source>
</evidence>
<feature type="region of interest" description="Disordered" evidence="1">
    <location>
        <begin position="117"/>
        <end position="140"/>
    </location>
</feature>
<dbReference type="InterPro" id="IPR045596">
    <property type="entry name" value="DUF6459"/>
</dbReference>
<proteinExistence type="predicted"/>
<dbReference type="EMBL" id="PKJT01000010">
    <property type="protein sequence ID" value="PKZ81105.1"/>
    <property type="molecule type" value="Genomic_DNA"/>
</dbReference>
<comment type="caution">
    <text evidence="2">The sequence shown here is derived from an EMBL/GenBank/DDBJ whole genome shotgun (WGS) entry which is preliminary data.</text>
</comment>
<dbReference type="Proteomes" id="UP000234847">
    <property type="component" value="Unassembled WGS sequence"/>
</dbReference>